<accession>A0A0F8YTY6</accession>
<reference evidence="1" key="1">
    <citation type="journal article" date="2015" name="Nature">
        <title>Complex archaea that bridge the gap between prokaryotes and eukaryotes.</title>
        <authorList>
            <person name="Spang A."/>
            <person name="Saw J.H."/>
            <person name="Jorgensen S.L."/>
            <person name="Zaremba-Niedzwiedzka K."/>
            <person name="Martijn J."/>
            <person name="Lind A.E."/>
            <person name="van Eijk R."/>
            <person name="Schleper C."/>
            <person name="Guy L."/>
            <person name="Ettema T.J."/>
        </authorList>
    </citation>
    <scope>NUCLEOTIDE SEQUENCE</scope>
</reference>
<evidence type="ECO:0000313" key="1">
    <source>
        <dbReference type="EMBL" id="KKK84903.1"/>
    </source>
</evidence>
<feature type="non-terminal residue" evidence="1">
    <location>
        <position position="163"/>
    </location>
</feature>
<protein>
    <submittedName>
        <fullName evidence="1">Uncharacterized protein</fullName>
    </submittedName>
</protein>
<gene>
    <name evidence="1" type="ORF">LCGC14_2778650</name>
</gene>
<sequence length="163" mass="19699">MVYTDNSQQLRAQITYLQKKLVDHLNSHSKKKDTKYNKYNRRMDRVLKRGFCEYPGKKKTILQMERKHVNIYSHWRTFSNKVKNNKNLFGRGLKCCVDKHLGIRLEEEGVGMFVDKVCYRYRTRNRGEHPIVFSYPLKEVRTRVVLDAKKRRIKNKKTYTILR</sequence>
<proteinExistence type="predicted"/>
<dbReference type="EMBL" id="LAZR01051554">
    <property type="protein sequence ID" value="KKK84903.1"/>
    <property type="molecule type" value="Genomic_DNA"/>
</dbReference>
<name>A0A0F8YTY6_9ZZZZ</name>
<comment type="caution">
    <text evidence="1">The sequence shown here is derived from an EMBL/GenBank/DDBJ whole genome shotgun (WGS) entry which is preliminary data.</text>
</comment>
<dbReference type="AlphaFoldDB" id="A0A0F8YTY6"/>
<organism evidence="1">
    <name type="scientific">marine sediment metagenome</name>
    <dbReference type="NCBI Taxonomy" id="412755"/>
    <lineage>
        <taxon>unclassified sequences</taxon>
        <taxon>metagenomes</taxon>
        <taxon>ecological metagenomes</taxon>
    </lineage>
</organism>